<feature type="transmembrane region" description="Helical" evidence="12">
    <location>
        <begin position="266"/>
        <end position="288"/>
    </location>
</feature>
<comment type="similarity">
    <text evidence="2 12">Belongs to the ammonia transporter channel (TC 1.A.11.2) family.</text>
</comment>
<feature type="transmembrane region" description="Helical" evidence="12">
    <location>
        <begin position="16"/>
        <end position="36"/>
    </location>
</feature>
<evidence type="ECO:0000256" key="5">
    <source>
        <dbReference type="ARBA" id="ARBA00022475"/>
    </source>
</evidence>
<evidence type="ECO:0000256" key="11">
    <source>
        <dbReference type="ARBA" id="ARBA00054862"/>
    </source>
</evidence>
<feature type="transmembrane region" description="Helical" evidence="12">
    <location>
        <begin position="323"/>
        <end position="345"/>
    </location>
</feature>
<evidence type="ECO:0000256" key="6">
    <source>
        <dbReference type="ARBA" id="ARBA00022692"/>
    </source>
</evidence>
<dbReference type="PANTHER" id="PTHR43029">
    <property type="entry name" value="AMMONIUM TRANSPORTER MEP2"/>
    <property type="match status" value="1"/>
</dbReference>
<feature type="transmembrane region" description="Helical" evidence="12">
    <location>
        <begin position="365"/>
        <end position="386"/>
    </location>
</feature>
<dbReference type="FunFam" id="1.10.3430.10:FF:000007">
    <property type="entry name" value="Ammonium transporter"/>
    <property type="match status" value="1"/>
</dbReference>
<feature type="transmembrane region" description="Helical" evidence="12">
    <location>
        <begin position="133"/>
        <end position="155"/>
    </location>
</feature>
<keyword evidence="7 12" id="KW-1133">Transmembrane helix</keyword>
<dbReference type="SUPFAM" id="SSF111352">
    <property type="entry name" value="Ammonium transporter"/>
    <property type="match status" value="1"/>
</dbReference>
<evidence type="ECO:0000256" key="2">
    <source>
        <dbReference type="ARBA" id="ARBA00005887"/>
    </source>
</evidence>
<dbReference type="AlphaFoldDB" id="A0A8J3KGB5"/>
<evidence type="ECO:0000256" key="9">
    <source>
        <dbReference type="ARBA" id="ARBA00023177"/>
    </source>
</evidence>
<evidence type="ECO:0000313" key="15">
    <source>
        <dbReference type="EMBL" id="GIG00170.1"/>
    </source>
</evidence>
<gene>
    <name evidence="15" type="primary">amtB_1</name>
    <name evidence="15" type="ORF">Cci01nite_52630</name>
</gene>
<accession>A0A8J3KGB5</accession>
<evidence type="ECO:0000256" key="13">
    <source>
        <dbReference type="SAM" id="MobiDB-lite"/>
    </source>
</evidence>
<keyword evidence="5" id="KW-1003">Cell membrane</keyword>
<protein>
    <recommendedName>
        <fullName evidence="10 12">Ammonium transporter</fullName>
    </recommendedName>
</protein>
<keyword evidence="9 12" id="KW-0924">Ammonia transport</keyword>
<evidence type="ECO:0000313" key="16">
    <source>
        <dbReference type="Proteomes" id="UP000659904"/>
    </source>
</evidence>
<name>A0A8J3KGB5_9ACTN</name>
<feature type="transmembrane region" description="Helical" evidence="12">
    <location>
        <begin position="294"/>
        <end position="311"/>
    </location>
</feature>
<dbReference type="GO" id="GO:0008519">
    <property type="term" value="F:ammonium channel activity"/>
    <property type="evidence" value="ECO:0007669"/>
    <property type="project" value="InterPro"/>
</dbReference>
<evidence type="ECO:0000259" key="14">
    <source>
        <dbReference type="Pfam" id="PF00909"/>
    </source>
</evidence>
<dbReference type="NCBIfam" id="TIGR00836">
    <property type="entry name" value="amt"/>
    <property type="match status" value="1"/>
</dbReference>
<feature type="transmembrane region" description="Helical" evidence="12">
    <location>
        <begin position="104"/>
        <end position="126"/>
    </location>
</feature>
<evidence type="ECO:0000256" key="10">
    <source>
        <dbReference type="ARBA" id="ARBA00050025"/>
    </source>
</evidence>
<dbReference type="PROSITE" id="PS01219">
    <property type="entry name" value="AMMONIUM_TRANSP"/>
    <property type="match status" value="1"/>
</dbReference>
<feature type="region of interest" description="Disordered" evidence="13">
    <location>
        <begin position="437"/>
        <end position="463"/>
    </location>
</feature>
<dbReference type="InterPro" id="IPR029020">
    <property type="entry name" value="Ammonium/urea_transptr"/>
</dbReference>
<comment type="subcellular location">
    <subcellularLocation>
        <location evidence="1 12">Cell membrane</location>
        <topology evidence="1 12">Multi-pass membrane protein</topology>
    </subcellularLocation>
</comment>
<keyword evidence="8 12" id="KW-0472">Membrane</keyword>
<feature type="transmembrane region" description="Helical" evidence="12">
    <location>
        <begin position="48"/>
        <end position="72"/>
    </location>
</feature>
<dbReference type="GO" id="GO:0005886">
    <property type="term" value="C:plasma membrane"/>
    <property type="evidence" value="ECO:0007669"/>
    <property type="project" value="UniProtKB-SubCell"/>
</dbReference>
<evidence type="ECO:0000256" key="12">
    <source>
        <dbReference type="RuleBase" id="RU362002"/>
    </source>
</evidence>
<dbReference type="PANTHER" id="PTHR43029:SF10">
    <property type="entry name" value="AMMONIUM TRANSPORTER MEP2"/>
    <property type="match status" value="1"/>
</dbReference>
<organism evidence="15 16">
    <name type="scientific">Catellatospora citrea</name>
    <dbReference type="NCBI Taxonomy" id="53366"/>
    <lineage>
        <taxon>Bacteria</taxon>
        <taxon>Bacillati</taxon>
        <taxon>Actinomycetota</taxon>
        <taxon>Actinomycetes</taxon>
        <taxon>Micromonosporales</taxon>
        <taxon>Micromonosporaceae</taxon>
        <taxon>Catellatospora</taxon>
    </lineage>
</organism>
<dbReference type="InterPro" id="IPR001905">
    <property type="entry name" value="Ammonium_transpt"/>
</dbReference>
<dbReference type="Pfam" id="PF00909">
    <property type="entry name" value="Ammonium_transp"/>
    <property type="match status" value="1"/>
</dbReference>
<proteinExistence type="inferred from homology"/>
<keyword evidence="16" id="KW-1185">Reference proteome</keyword>
<dbReference type="InterPro" id="IPR024041">
    <property type="entry name" value="NH4_transpt_AmtB-like_dom"/>
</dbReference>
<evidence type="ECO:0000256" key="7">
    <source>
        <dbReference type="ARBA" id="ARBA00022989"/>
    </source>
</evidence>
<dbReference type="InterPro" id="IPR018047">
    <property type="entry name" value="Ammonium_transpt_CS"/>
</dbReference>
<keyword evidence="4 12" id="KW-0813">Transport</keyword>
<evidence type="ECO:0000256" key="4">
    <source>
        <dbReference type="ARBA" id="ARBA00022448"/>
    </source>
</evidence>
<comment type="subunit">
    <text evidence="3">Homotrimer.</text>
</comment>
<sequence length="480" mass="49937">MLLTEETPVVDTGNTAWLLASSALVLLMTPGLALFYGGMAKTKNVLNMFMMSFSAIGLVSILWLVYGFSVAFGDDVNGFWGNTTQYLGSNVATDALWGALDIPVYVFIAFQMMFAVITVALISGAIADRAKFAGWLVFASAWATLVYFPVAHWVWGGGWIGTTVGALDFAGGTAVHINAGAAALALAMVLGRRVGWPKDRFKPHNVPMVALGAGLLWFGWFGFNAGSELAADGIAALAFINTQVATAAALVGWLIVEWLRDGKPTLLGASSGAVAGLVAITPACAFITPPGAVGLGVVAGVLCALAVSLKYKFGYDDSLDVVGVHLVGGLIGSLAIGLVGTAAVGGIAVDGLFYGGGFDQLGKQALGSFAVLGYSFVVALILGFLIDKTIGFRVSADAEIEGVDVVEHAESAYDNIPLGGRGPEWFGNADRVEWSEPARSSRVGCPRPDHLPGGSTDECLVRPADEADRASVTLEKLDHP</sequence>
<dbReference type="Gene3D" id="1.10.3430.10">
    <property type="entry name" value="Ammonium transporter AmtB like domains"/>
    <property type="match status" value="1"/>
</dbReference>
<evidence type="ECO:0000256" key="3">
    <source>
        <dbReference type="ARBA" id="ARBA00011233"/>
    </source>
</evidence>
<feature type="transmembrane region" description="Helical" evidence="12">
    <location>
        <begin position="235"/>
        <end position="259"/>
    </location>
</feature>
<feature type="transmembrane region" description="Helical" evidence="12">
    <location>
        <begin position="206"/>
        <end position="223"/>
    </location>
</feature>
<keyword evidence="6 12" id="KW-0812">Transmembrane</keyword>
<evidence type="ECO:0000256" key="8">
    <source>
        <dbReference type="ARBA" id="ARBA00023136"/>
    </source>
</evidence>
<dbReference type="Proteomes" id="UP000659904">
    <property type="component" value="Unassembled WGS sequence"/>
</dbReference>
<comment type="caution">
    <text evidence="15">The sequence shown here is derived from an EMBL/GenBank/DDBJ whole genome shotgun (WGS) entry which is preliminary data.</text>
</comment>
<feature type="transmembrane region" description="Helical" evidence="12">
    <location>
        <begin position="175"/>
        <end position="194"/>
    </location>
</feature>
<reference evidence="15 16" key="1">
    <citation type="submission" date="2021-01" db="EMBL/GenBank/DDBJ databases">
        <title>Whole genome shotgun sequence of Catellatospora citrea NBRC 14495.</title>
        <authorList>
            <person name="Komaki H."/>
            <person name="Tamura T."/>
        </authorList>
    </citation>
    <scope>NUCLEOTIDE SEQUENCE [LARGE SCALE GENOMIC DNA]</scope>
    <source>
        <strain evidence="15 16">NBRC 14495</strain>
    </source>
</reference>
<dbReference type="EMBL" id="BONH01000025">
    <property type="protein sequence ID" value="GIG00170.1"/>
    <property type="molecule type" value="Genomic_DNA"/>
</dbReference>
<evidence type="ECO:0000256" key="1">
    <source>
        <dbReference type="ARBA" id="ARBA00004651"/>
    </source>
</evidence>
<comment type="function">
    <text evidence="11">Involved in the uptake of ammonium/ammonia (NH(4)(+)/NH(3)).</text>
</comment>
<feature type="domain" description="Ammonium transporter AmtB-like" evidence="14">
    <location>
        <begin position="16"/>
        <end position="413"/>
    </location>
</feature>